<dbReference type="EMBL" id="QGGL01000006">
    <property type="protein sequence ID" value="PWK13775.1"/>
    <property type="molecule type" value="Genomic_DNA"/>
</dbReference>
<feature type="chain" id="PRO_5016395430" description="LTXXQ motif family protein" evidence="3">
    <location>
        <begin position="27"/>
        <end position="180"/>
    </location>
</feature>
<keyword evidence="1" id="KW-0175">Coiled coil</keyword>
<organism evidence="4 5">
    <name type="scientific">Tumebacillus permanentifrigoris</name>
    <dbReference type="NCBI Taxonomy" id="378543"/>
    <lineage>
        <taxon>Bacteria</taxon>
        <taxon>Bacillati</taxon>
        <taxon>Bacillota</taxon>
        <taxon>Bacilli</taxon>
        <taxon>Bacillales</taxon>
        <taxon>Alicyclobacillaceae</taxon>
        <taxon>Tumebacillus</taxon>
    </lineage>
</organism>
<sequence>MKFQKLLAGVTLATVLAVGGGAAAFAADSTTTTPAPTEHQDHQGKFQHEHKKLTEQQKQAIKDAGIDFQANKENWKQFRETHKSIKETRQKLDELAKNDKNIKKQIQADLAPTEADVEKLKALRASGRDLHKQFRDAVEAADSAKIKDAYGKLEANKQESFKLMQSIDAALQAELKKVQG</sequence>
<feature type="compositionally biased region" description="Low complexity" evidence="2">
    <location>
        <begin position="28"/>
        <end position="37"/>
    </location>
</feature>
<dbReference type="OrthoDB" id="9880004at2"/>
<proteinExistence type="predicted"/>
<feature type="coiled-coil region" evidence="1">
    <location>
        <begin position="78"/>
        <end position="105"/>
    </location>
</feature>
<evidence type="ECO:0000313" key="5">
    <source>
        <dbReference type="Proteomes" id="UP000245634"/>
    </source>
</evidence>
<name>A0A316D9C7_9BACL</name>
<gene>
    <name evidence="4" type="ORF">C7459_10654</name>
</gene>
<evidence type="ECO:0000313" key="4">
    <source>
        <dbReference type="EMBL" id="PWK13775.1"/>
    </source>
</evidence>
<feature type="compositionally biased region" description="Basic and acidic residues" evidence="2">
    <location>
        <begin position="38"/>
        <end position="51"/>
    </location>
</feature>
<protein>
    <recommendedName>
        <fullName evidence="6">LTXXQ motif family protein</fullName>
    </recommendedName>
</protein>
<evidence type="ECO:0000256" key="3">
    <source>
        <dbReference type="SAM" id="SignalP"/>
    </source>
</evidence>
<feature type="signal peptide" evidence="3">
    <location>
        <begin position="1"/>
        <end position="26"/>
    </location>
</feature>
<comment type="caution">
    <text evidence="4">The sequence shown here is derived from an EMBL/GenBank/DDBJ whole genome shotgun (WGS) entry which is preliminary data.</text>
</comment>
<dbReference type="RefSeq" id="WP_109688240.1">
    <property type="nucleotide sequence ID" value="NZ_QGGL01000006.1"/>
</dbReference>
<feature type="region of interest" description="Disordered" evidence="2">
    <location>
        <begin position="28"/>
        <end position="51"/>
    </location>
</feature>
<dbReference type="Proteomes" id="UP000245634">
    <property type="component" value="Unassembled WGS sequence"/>
</dbReference>
<keyword evidence="3" id="KW-0732">Signal</keyword>
<evidence type="ECO:0008006" key="6">
    <source>
        <dbReference type="Google" id="ProtNLM"/>
    </source>
</evidence>
<evidence type="ECO:0000256" key="1">
    <source>
        <dbReference type="SAM" id="Coils"/>
    </source>
</evidence>
<dbReference type="AlphaFoldDB" id="A0A316D9C7"/>
<keyword evidence="5" id="KW-1185">Reference proteome</keyword>
<accession>A0A316D9C7</accession>
<evidence type="ECO:0000256" key="2">
    <source>
        <dbReference type="SAM" id="MobiDB-lite"/>
    </source>
</evidence>
<reference evidence="4 5" key="1">
    <citation type="submission" date="2018-05" db="EMBL/GenBank/DDBJ databases">
        <title>Genomic Encyclopedia of Type Strains, Phase IV (KMG-IV): sequencing the most valuable type-strain genomes for metagenomic binning, comparative biology and taxonomic classification.</title>
        <authorList>
            <person name="Goeker M."/>
        </authorList>
    </citation>
    <scope>NUCLEOTIDE SEQUENCE [LARGE SCALE GENOMIC DNA]</scope>
    <source>
        <strain evidence="4 5">DSM 18773</strain>
    </source>
</reference>